<proteinExistence type="inferred from homology"/>
<evidence type="ECO:0000256" key="2">
    <source>
        <dbReference type="ARBA" id="ARBA00022448"/>
    </source>
</evidence>
<evidence type="ECO:0000256" key="3">
    <source>
        <dbReference type="ARBA" id="ARBA00022729"/>
    </source>
</evidence>
<evidence type="ECO:0000313" key="6">
    <source>
        <dbReference type="Proteomes" id="UP000774570"/>
    </source>
</evidence>
<keyword evidence="6" id="KW-1185">Reference proteome</keyword>
<keyword evidence="3 4" id="KW-0732">Signal</keyword>
<dbReference type="Pfam" id="PF01547">
    <property type="entry name" value="SBP_bac_1"/>
    <property type="match status" value="1"/>
</dbReference>
<protein>
    <submittedName>
        <fullName evidence="5">Extracellular solute-binding protein</fullName>
    </submittedName>
</protein>
<evidence type="ECO:0000256" key="1">
    <source>
        <dbReference type="ARBA" id="ARBA00008520"/>
    </source>
</evidence>
<gene>
    <name evidence="5" type="ORF">K1Y72_06970</name>
</gene>
<organism evidence="5 6">
    <name type="scientific">Actinomadura parmotrematis</name>
    <dbReference type="NCBI Taxonomy" id="2864039"/>
    <lineage>
        <taxon>Bacteria</taxon>
        <taxon>Bacillati</taxon>
        <taxon>Actinomycetota</taxon>
        <taxon>Actinomycetes</taxon>
        <taxon>Streptosporangiales</taxon>
        <taxon>Thermomonosporaceae</taxon>
        <taxon>Actinomadura</taxon>
    </lineage>
</organism>
<comment type="similarity">
    <text evidence="1">Belongs to the bacterial solute-binding protein 1 family.</text>
</comment>
<keyword evidence="2" id="KW-0813">Transport</keyword>
<dbReference type="PROSITE" id="PS51257">
    <property type="entry name" value="PROKAR_LIPOPROTEIN"/>
    <property type="match status" value="1"/>
</dbReference>
<dbReference type="SUPFAM" id="SSF53850">
    <property type="entry name" value="Periplasmic binding protein-like II"/>
    <property type="match status" value="1"/>
</dbReference>
<name>A0ABS7FP13_9ACTN</name>
<evidence type="ECO:0000256" key="4">
    <source>
        <dbReference type="SAM" id="SignalP"/>
    </source>
</evidence>
<dbReference type="EMBL" id="JAIBOA010000003">
    <property type="protein sequence ID" value="MBW8482101.1"/>
    <property type="molecule type" value="Genomic_DNA"/>
</dbReference>
<sequence>MERTRKRYRGPARHARGAVALALLASGLAACGGSGGTPTLRWYINPDDGGQAKLAASCSAASGGRYKIETSVLPTDATQQREQLVRRLAAKDGGLDIMSLDPVFVPEAADAGFLRPFPASEAGQFTQGVFPAAVQSSTWKGRLVAAPFWANTQILWYRKSVAQKAGVNPNAPDFTWDKMIDAALRTNTTVGVQGNKYEGYMVWVNALVESAGGHVMTQVEKGSDASIDIDSPAGKAAATIISKLARSKAASPSLSTDDEEKARSLLNGSRGGFMVNWGYIWRAENGDAKDGVIDKSIPGDLGWAPYPGVNAGQKGKPPFGGIELGIGNFGKYKDTLAVDAVKCITSAENQKKYMIDSGNPAARPEVFSDPEVVKEFPMAGLIRDSIDAAAPRPLTPYYTDVSGAIQSRWHPPASVNPDTTPHKTDVFIHQVLRDQALL</sequence>
<dbReference type="Proteomes" id="UP000774570">
    <property type="component" value="Unassembled WGS sequence"/>
</dbReference>
<evidence type="ECO:0000313" key="5">
    <source>
        <dbReference type="EMBL" id="MBW8482101.1"/>
    </source>
</evidence>
<dbReference type="Gene3D" id="3.40.190.10">
    <property type="entry name" value="Periplasmic binding protein-like II"/>
    <property type="match status" value="2"/>
</dbReference>
<dbReference type="RefSeq" id="WP_220164353.1">
    <property type="nucleotide sequence ID" value="NZ_JAIBOA010000003.1"/>
</dbReference>
<dbReference type="PANTHER" id="PTHR43649">
    <property type="entry name" value="ARABINOSE-BINDING PROTEIN-RELATED"/>
    <property type="match status" value="1"/>
</dbReference>
<accession>A0ABS7FP13</accession>
<dbReference type="InterPro" id="IPR006059">
    <property type="entry name" value="SBP"/>
</dbReference>
<comment type="caution">
    <text evidence="5">The sequence shown here is derived from an EMBL/GenBank/DDBJ whole genome shotgun (WGS) entry which is preliminary data.</text>
</comment>
<dbReference type="InterPro" id="IPR050490">
    <property type="entry name" value="Bact_solute-bd_prot1"/>
</dbReference>
<feature type="signal peptide" evidence="4">
    <location>
        <begin position="1"/>
        <end position="30"/>
    </location>
</feature>
<feature type="chain" id="PRO_5046504451" evidence="4">
    <location>
        <begin position="31"/>
        <end position="438"/>
    </location>
</feature>
<dbReference type="PANTHER" id="PTHR43649:SF34">
    <property type="entry name" value="ABC TRANSPORTER PERIPLASMIC-BINDING PROTEIN YCJN-RELATED"/>
    <property type="match status" value="1"/>
</dbReference>
<reference evidence="5 6" key="1">
    <citation type="submission" date="2021-07" db="EMBL/GenBank/DDBJ databases">
        <title>Actinomadura sp. PM05-2 isolated from lichen.</title>
        <authorList>
            <person name="Somphong A."/>
            <person name="Phongsopitanun W."/>
            <person name="Tanasupawat S."/>
            <person name="Peongsungnone V."/>
        </authorList>
    </citation>
    <scope>NUCLEOTIDE SEQUENCE [LARGE SCALE GENOMIC DNA]</scope>
    <source>
        <strain evidence="5 6">PM05-2</strain>
    </source>
</reference>